<dbReference type="InterPro" id="IPR000490">
    <property type="entry name" value="Glyco_hydro_17"/>
</dbReference>
<feature type="region of interest" description="Disordered" evidence="8">
    <location>
        <begin position="369"/>
        <end position="392"/>
    </location>
</feature>
<evidence type="ECO:0000256" key="1">
    <source>
        <dbReference type="ARBA" id="ARBA00000382"/>
    </source>
</evidence>
<dbReference type="GO" id="GO:0005975">
    <property type="term" value="P:carbohydrate metabolic process"/>
    <property type="evidence" value="ECO:0007669"/>
    <property type="project" value="InterPro"/>
</dbReference>
<protein>
    <recommendedName>
        <fullName evidence="3">glucan endo-1,3-beta-D-glucosidase</fullName>
        <ecNumber evidence="3">3.2.1.39</ecNumber>
    </recommendedName>
</protein>
<evidence type="ECO:0000256" key="6">
    <source>
        <dbReference type="ARBA" id="ARBA00023295"/>
    </source>
</evidence>
<proteinExistence type="inferred from homology"/>
<evidence type="ECO:0000256" key="2">
    <source>
        <dbReference type="ARBA" id="ARBA00008773"/>
    </source>
</evidence>
<dbReference type="EC" id="3.2.1.39" evidence="3"/>
<keyword evidence="4" id="KW-0732">Signal</keyword>
<dbReference type="EMBL" id="JADCNM010000011">
    <property type="protein sequence ID" value="KAG0462480.1"/>
    <property type="molecule type" value="Genomic_DNA"/>
</dbReference>
<reference evidence="9 10" key="1">
    <citation type="journal article" date="2020" name="Nat. Food">
        <title>A phased Vanilla planifolia genome enables genetic improvement of flavour and production.</title>
        <authorList>
            <person name="Hasing T."/>
            <person name="Tang H."/>
            <person name="Brym M."/>
            <person name="Khazi F."/>
            <person name="Huang T."/>
            <person name="Chambers A.H."/>
        </authorList>
    </citation>
    <scope>NUCLEOTIDE SEQUENCE [LARGE SCALE GENOMIC DNA]</scope>
    <source>
        <tissue evidence="9">Leaf</tissue>
    </source>
</reference>
<keyword evidence="6" id="KW-0326">Glycosidase</keyword>
<comment type="catalytic activity">
    <reaction evidence="1">
        <text>Hydrolysis of (1-&gt;3)-beta-D-glucosidic linkages in (1-&gt;3)-beta-D-glucans.</text>
        <dbReference type="EC" id="3.2.1.39"/>
    </reaction>
</comment>
<comment type="caution">
    <text evidence="9">The sequence shown here is derived from an EMBL/GenBank/DDBJ whole genome shotgun (WGS) entry which is preliminary data.</text>
</comment>
<evidence type="ECO:0000313" key="9">
    <source>
        <dbReference type="EMBL" id="KAG0462480.1"/>
    </source>
</evidence>
<dbReference type="OrthoDB" id="941679at2759"/>
<dbReference type="PANTHER" id="PTHR32227">
    <property type="entry name" value="GLUCAN ENDO-1,3-BETA-GLUCOSIDASE BG1-RELATED-RELATED"/>
    <property type="match status" value="1"/>
</dbReference>
<gene>
    <name evidence="9" type="ORF">HPP92_020956</name>
</gene>
<dbReference type="SUPFAM" id="SSF51445">
    <property type="entry name" value="(Trans)glycosidases"/>
    <property type="match status" value="1"/>
</dbReference>
<sequence>MADVMNTMMDGVQVSPLPSKAISFTMDQGFYRFLLTTFVLIHAFSSTSSQPYIGVNYGVVADNLPPPAQTARLLVNTTISKVRLYGVDPAFIQALAGTNISLVLGVANGEIPALAADPSTAAAWVSSKIFPFIPASSISAISVGNEILTESDQSLSSQLLPAMQNLRLALSSSAAAAGIKVSTVNSMAVLAQSDPPSAGAFHPELATALQPILQFLHDGGHPFMINPYPYFAYQSDPRPETLAFCLFQPGPGRPDPGSGIAYANMFDAQVDAVRAALRTAGFPDMEVVVAETGWPDRGDPAEVGAGLENAETYNRNLVAHLRGAAQPVETYLFALFDEDLKPGPTSERSFGLFKTDLTPAYEAGLLKTGKTEAESPSPLAAGPPAPSEPGKGLITAAPQATEAVAPAVECAAGRGGAACGRPAVQYRASAPEGSGAGIELPTTFVIDRVAAVFFLYWVAFL</sequence>
<evidence type="ECO:0000256" key="4">
    <source>
        <dbReference type="ARBA" id="ARBA00022729"/>
    </source>
</evidence>
<organism evidence="9 10">
    <name type="scientific">Vanilla planifolia</name>
    <name type="common">Vanilla</name>
    <dbReference type="NCBI Taxonomy" id="51239"/>
    <lineage>
        <taxon>Eukaryota</taxon>
        <taxon>Viridiplantae</taxon>
        <taxon>Streptophyta</taxon>
        <taxon>Embryophyta</taxon>
        <taxon>Tracheophyta</taxon>
        <taxon>Spermatophyta</taxon>
        <taxon>Magnoliopsida</taxon>
        <taxon>Liliopsida</taxon>
        <taxon>Asparagales</taxon>
        <taxon>Orchidaceae</taxon>
        <taxon>Vanilloideae</taxon>
        <taxon>Vanilleae</taxon>
        <taxon>Vanilla</taxon>
    </lineage>
</organism>
<evidence type="ECO:0000313" key="10">
    <source>
        <dbReference type="Proteomes" id="UP000639772"/>
    </source>
</evidence>
<accession>A0A835Q1F6</accession>
<dbReference type="AlphaFoldDB" id="A0A835Q1F6"/>
<evidence type="ECO:0000256" key="5">
    <source>
        <dbReference type="ARBA" id="ARBA00022801"/>
    </source>
</evidence>
<dbReference type="Gene3D" id="3.20.20.80">
    <property type="entry name" value="Glycosidases"/>
    <property type="match status" value="1"/>
</dbReference>
<evidence type="ECO:0000256" key="8">
    <source>
        <dbReference type="SAM" id="MobiDB-lite"/>
    </source>
</evidence>
<dbReference type="InterPro" id="IPR017853">
    <property type="entry name" value="GH"/>
</dbReference>
<comment type="similarity">
    <text evidence="2 7">Belongs to the glycosyl hydrolase 17 family.</text>
</comment>
<name>A0A835Q1F6_VANPL</name>
<dbReference type="InterPro" id="IPR044965">
    <property type="entry name" value="Glyco_hydro_17_plant"/>
</dbReference>
<dbReference type="Proteomes" id="UP000639772">
    <property type="component" value="Chromosome 11"/>
</dbReference>
<dbReference type="Pfam" id="PF00332">
    <property type="entry name" value="Glyco_hydro_17"/>
    <property type="match status" value="1"/>
</dbReference>
<evidence type="ECO:0000256" key="3">
    <source>
        <dbReference type="ARBA" id="ARBA00012780"/>
    </source>
</evidence>
<dbReference type="FunFam" id="3.20.20.80:FF:000005">
    <property type="entry name" value="Glucan endo-1,3-beta-glucosidase 14"/>
    <property type="match status" value="1"/>
</dbReference>
<dbReference type="GO" id="GO:0042973">
    <property type="term" value="F:glucan endo-1,3-beta-D-glucosidase activity"/>
    <property type="evidence" value="ECO:0007669"/>
    <property type="project" value="UniProtKB-EC"/>
</dbReference>
<keyword evidence="5" id="KW-0378">Hydrolase</keyword>
<evidence type="ECO:0000256" key="7">
    <source>
        <dbReference type="RuleBase" id="RU004335"/>
    </source>
</evidence>